<evidence type="ECO:0000313" key="2">
    <source>
        <dbReference type="EMBL" id="CAF1040051.1"/>
    </source>
</evidence>
<dbReference type="SUPFAM" id="SSF81383">
    <property type="entry name" value="F-box domain"/>
    <property type="match status" value="1"/>
</dbReference>
<name>A0A814JPL8_9BILA</name>
<comment type="caution">
    <text evidence="2">The sequence shown here is derived from an EMBL/GenBank/DDBJ whole genome shotgun (WGS) entry which is preliminary data.</text>
</comment>
<evidence type="ECO:0000313" key="4">
    <source>
        <dbReference type="Proteomes" id="UP000663882"/>
    </source>
</evidence>
<dbReference type="PROSITE" id="PS50181">
    <property type="entry name" value="FBOX"/>
    <property type="match status" value="1"/>
</dbReference>
<dbReference type="InterPro" id="IPR036047">
    <property type="entry name" value="F-box-like_dom_sf"/>
</dbReference>
<dbReference type="InterPro" id="IPR001810">
    <property type="entry name" value="F-box_dom"/>
</dbReference>
<evidence type="ECO:0000259" key="1">
    <source>
        <dbReference type="PROSITE" id="PS50181"/>
    </source>
</evidence>
<dbReference type="InterPro" id="IPR032675">
    <property type="entry name" value="LRR_dom_sf"/>
</dbReference>
<dbReference type="Proteomes" id="UP000663882">
    <property type="component" value="Unassembled WGS sequence"/>
</dbReference>
<proteinExistence type="predicted"/>
<gene>
    <name evidence="3" type="ORF">OTI717_LOCUS7897</name>
    <name evidence="2" type="ORF">RFH988_LOCUS16169</name>
</gene>
<feature type="domain" description="F-box" evidence="1">
    <location>
        <begin position="5"/>
        <end position="52"/>
    </location>
</feature>
<protein>
    <recommendedName>
        <fullName evidence="1">F-box domain-containing protein</fullName>
    </recommendedName>
</protein>
<reference evidence="2" key="1">
    <citation type="submission" date="2021-02" db="EMBL/GenBank/DDBJ databases">
        <authorList>
            <person name="Nowell W R."/>
        </authorList>
    </citation>
    <scope>NUCLEOTIDE SEQUENCE</scope>
</reference>
<dbReference type="Gene3D" id="3.80.10.10">
    <property type="entry name" value="Ribonuclease Inhibitor"/>
    <property type="match status" value="1"/>
</dbReference>
<dbReference type="Proteomes" id="UP000663823">
    <property type="component" value="Unassembled WGS sequence"/>
</dbReference>
<accession>A0A814JPL8</accession>
<organism evidence="2 4">
    <name type="scientific">Rotaria sordida</name>
    <dbReference type="NCBI Taxonomy" id="392033"/>
    <lineage>
        <taxon>Eukaryota</taxon>
        <taxon>Metazoa</taxon>
        <taxon>Spiralia</taxon>
        <taxon>Gnathifera</taxon>
        <taxon>Rotifera</taxon>
        <taxon>Eurotatoria</taxon>
        <taxon>Bdelloidea</taxon>
        <taxon>Philodinida</taxon>
        <taxon>Philodinidae</taxon>
        <taxon>Rotaria</taxon>
    </lineage>
</organism>
<evidence type="ECO:0000313" key="3">
    <source>
        <dbReference type="EMBL" id="CAF3622806.1"/>
    </source>
</evidence>
<sequence length="542" mass="64370">MEYSYDQLSHLPDEILMIIFKKLHNISLFYSLIGVNRRLNKIIHDSIFTNRLTFLRFLPVPLTEFNDLPSYLAYSLPDPIVNRFCFQILPKIHNKIEWLNVEPFSMKRIFLATNYPNLSGLGLYNIQVEQAMHLFSDETLFSCTLKNQILSLVIHMNSNGNQISRQTNNALLFIHIFTTFTNLRVLNFDTSENMFECLSFFELSITVISSTLLELHVYLKNFNDCLYLLDGRFNQLRVLHVNIDCIIISNLTINNKEKLPNLKSFSLYCNRCTKFYDESILPLLHRMLNLENLHLSVKVYGNKTFHNGNDLKINIINHMPLLNKFTFNICSLSSFYSKTNLPSNEDIQKTFKDFKDNQIISCIDYFQKRKLSRCHIYSYPYQLKYYDDITNNFSGELCKCVREVGLYDEHPFEHEFFLRIAQSFPLLEKLTVINQQRQNNKRFRKSKNENEDLLIVKYPHLIQLNLSEAHKDYHEQFLFDTKTCLPNDVRIRIDYRLVKKVTRNFRRNTTRSNCAKLSYIVFCNKLKFPEHLKDYFPHAHIY</sequence>
<dbReference type="OrthoDB" id="10002203at2759"/>
<dbReference type="EMBL" id="CAJNOO010000816">
    <property type="protein sequence ID" value="CAF1040051.1"/>
    <property type="molecule type" value="Genomic_DNA"/>
</dbReference>
<dbReference type="AlphaFoldDB" id="A0A814JPL8"/>
<dbReference type="EMBL" id="CAJOAX010000610">
    <property type="protein sequence ID" value="CAF3622806.1"/>
    <property type="molecule type" value="Genomic_DNA"/>
</dbReference>